<proteinExistence type="predicted"/>
<evidence type="ECO:0000313" key="3">
    <source>
        <dbReference type="Proteomes" id="UP000279089"/>
    </source>
</evidence>
<dbReference type="EMBL" id="RMBX01000006">
    <property type="protein sequence ID" value="RPD40922.1"/>
    <property type="molecule type" value="Genomic_DNA"/>
</dbReference>
<dbReference type="SUPFAM" id="SSF56935">
    <property type="entry name" value="Porins"/>
    <property type="match status" value="1"/>
</dbReference>
<protein>
    <submittedName>
        <fullName evidence="2">Uncharacterized protein</fullName>
    </submittedName>
</protein>
<comment type="caution">
    <text evidence="2">The sequence shown here is derived from an EMBL/GenBank/DDBJ whole genome shotgun (WGS) entry which is preliminary data.</text>
</comment>
<organism evidence="2 3">
    <name type="scientific">Chitinophaga barathri</name>
    <dbReference type="NCBI Taxonomy" id="1647451"/>
    <lineage>
        <taxon>Bacteria</taxon>
        <taxon>Pseudomonadati</taxon>
        <taxon>Bacteroidota</taxon>
        <taxon>Chitinophagia</taxon>
        <taxon>Chitinophagales</taxon>
        <taxon>Chitinophagaceae</taxon>
        <taxon>Chitinophaga</taxon>
    </lineage>
</organism>
<gene>
    <name evidence="2" type="ORF">EG028_12975</name>
</gene>
<accession>A0A3N4MAV9</accession>
<feature type="chain" id="PRO_5017946529" evidence="1">
    <location>
        <begin position="21"/>
        <end position="407"/>
    </location>
</feature>
<dbReference type="Proteomes" id="UP000279089">
    <property type="component" value="Unassembled WGS sequence"/>
</dbReference>
<reference evidence="3" key="1">
    <citation type="submission" date="2018-11" db="EMBL/GenBank/DDBJ databases">
        <title>Chitinophaga lutea sp.nov., isolate from arsenic contaminated soil.</title>
        <authorList>
            <person name="Zong Y."/>
        </authorList>
    </citation>
    <scope>NUCLEOTIDE SEQUENCE [LARGE SCALE GENOMIC DNA]</scope>
    <source>
        <strain evidence="3">YLT18</strain>
    </source>
</reference>
<dbReference type="RefSeq" id="WP_123864656.1">
    <property type="nucleotide sequence ID" value="NZ_QXZY01000007.1"/>
</dbReference>
<evidence type="ECO:0000256" key="1">
    <source>
        <dbReference type="SAM" id="SignalP"/>
    </source>
</evidence>
<feature type="signal peptide" evidence="1">
    <location>
        <begin position="1"/>
        <end position="20"/>
    </location>
</feature>
<evidence type="ECO:0000313" key="2">
    <source>
        <dbReference type="EMBL" id="RPD40922.1"/>
    </source>
</evidence>
<sequence length="407" mass="45497">MMRTYTIGCCMILLAMQAQAQKGVNSLYSAYGIGDLEEKDYSRNFGTGSAGIARPSGNYLNELNPASYGRIPMETFFFEASVAAKSIQYNSSEISQSAGDISFKRFAMGFKVNPRWGVSLGLMPYSRVDFKLVNNTSIAGTGAEIQNAIEGTGGINRLYFSNGVKLTKNFYAGLSSALLFGPVTITDSLGNNEIHTEKKYFYRSFNFTAGLQYTGRAGAWEVGAGATYRWQTRLQSEDEFSIRDADDNMLYEGQDHTGSYYLPAQYGLGLMMGKERISLMADYRLQQWDGLNGKNTDFKYVNSQRFAGGMEYSFYKYYFDKRVEHLSIQAGLSYHTGYIQVKGEKINDFGLSVGASLPSRTGHLRYYLGLEGGQRGTSSNGLITETYFNVVLHLGLKDNWFFKRKEL</sequence>
<keyword evidence="3" id="KW-1185">Reference proteome</keyword>
<dbReference type="Gene3D" id="2.40.160.60">
    <property type="entry name" value="Outer membrane protein transport protein (OMPP1/FadL/TodX)"/>
    <property type="match status" value="1"/>
</dbReference>
<name>A0A3N4MAV9_9BACT</name>
<keyword evidence="1" id="KW-0732">Signal</keyword>
<dbReference type="AlphaFoldDB" id="A0A3N4MAV9"/>